<evidence type="ECO:0000256" key="6">
    <source>
        <dbReference type="ARBA" id="ARBA00023136"/>
    </source>
</evidence>
<dbReference type="SUPFAM" id="SSF50182">
    <property type="entry name" value="Sm-like ribonucleoproteins"/>
    <property type="match status" value="1"/>
</dbReference>
<dbReference type="PANTHER" id="PTHR30221:SF18">
    <property type="entry name" value="SLL0590 PROTEIN"/>
    <property type="match status" value="1"/>
</dbReference>
<dbReference type="RefSeq" id="WP_161805154.1">
    <property type="nucleotide sequence ID" value="NZ_LAQT01000034.1"/>
</dbReference>
<dbReference type="Gene3D" id="2.30.30.60">
    <property type="match status" value="1"/>
</dbReference>
<evidence type="ECO:0000256" key="5">
    <source>
        <dbReference type="ARBA" id="ARBA00022989"/>
    </source>
</evidence>
<dbReference type="InterPro" id="IPR049278">
    <property type="entry name" value="MS_channel_C"/>
</dbReference>
<feature type="domain" description="Mechanosensitive ion channel MscS C-terminal" evidence="10">
    <location>
        <begin position="419"/>
        <end position="502"/>
    </location>
</feature>
<keyword evidence="7" id="KW-0813">Transport</keyword>
<keyword evidence="4 7" id="KW-0812">Transmembrane</keyword>
<dbReference type="PANTHER" id="PTHR30221">
    <property type="entry name" value="SMALL-CONDUCTANCE MECHANOSENSITIVE CHANNEL"/>
    <property type="match status" value="1"/>
</dbReference>
<comment type="subcellular location">
    <subcellularLocation>
        <location evidence="7">Cell inner membrane</location>
        <topology evidence="7">Multi-pass membrane protein</topology>
    </subcellularLocation>
    <subcellularLocation>
        <location evidence="1">Cell membrane</location>
        <topology evidence="1">Multi-pass membrane protein</topology>
    </subcellularLocation>
</comment>
<dbReference type="InterPro" id="IPR023408">
    <property type="entry name" value="MscS_beta-dom_sf"/>
</dbReference>
<comment type="function">
    <text evidence="7">Mechanosensitive channel that participates in the regulation of osmotic pressure changes within the cell, opening in response to stretch forces in the membrane lipid bilayer, without the need for other proteins. Contributes to normal resistance to hypoosmotic shock. Forms an ion channel of 1.0 nanosiemens conductance with a slight preference for anions.</text>
</comment>
<keyword evidence="7" id="KW-0997">Cell inner membrane</keyword>
<evidence type="ECO:0000313" key="12">
    <source>
        <dbReference type="Proteomes" id="UP000037939"/>
    </source>
</evidence>
<dbReference type="SUPFAM" id="SSF82689">
    <property type="entry name" value="Mechanosensitive channel protein MscS (YggB), C-terminal domain"/>
    <property type="match status" value="1"/>
</dbReference>
<evidence type="ECO:0000256" key="2">
    <source>
        <dbReference type="ARBA" id="ARBA00008017"/>
    </source>
</evidence>
<keyword evidence="6 7" id="KW-0472">Membrane</keyword>
<comment type="caution">
    <text evidence="11">The sequence shown here is derived from an EMBL/GenBank/DDBJ whole genome shotgun (WGS) entry which is preliminary data.</text>
</comment>
<dbReference type="Proteomes" id="UP000037939">
    <property type="component" value="Unassembled WGS sequence"/>
</dbReference>
<dbReference type="Pfam" id="PF21082">
    <property type="entry name" value="MS_channel_3rd"/>
    <property type="match status" value="1"/>
</dbReference>
<evidence type="ECO:0000313" key="11">
    <source>
        <dbReference type="EMBL" id="KPC49880.1"/>
    </source>
</evidence>
<feature type="transmembrane region" description="Helical" evidence="7">
    <location>
        <begin position="142"/>
        <end position="163"/>
    </location>
</feature>
<dbReference type="InterPro" id="IPR011066">
    <property type="entry name" value="MscS_channel_C_sf"/>
</dbReference>
<comment type="subunit">
    <text evidence="7">Homoheptamer.</text>
</comment>
<feature type="transmembrane region" description="Helical" evidence="7">
    <location>
        <begin position="241"/>
        <end position="265"/>
    </location>
</feature>
<feature type="transmembrane region" description="Helical" evidence="7">
    <location>
        <begin position="330"/>
        <end position="356"/>
    </location>
</feature>
<accession>A0A0N0XG93</accession>
<keyword evidence="5 7" id="KW-1133">Transmembrane helix</keyword>
<keyword evidence="8" id="KW-0732">Signal</keyword>
<dbReference type="Pfam" id="PF00924">
    <property type="entry name" value="MS_channel_2nd"/>
    <property type="match status" value="1"/>
</dbReference>
<protein>
    <recommendedName>
        <fullName evidence="7">Small-conductance mechanosensitive channel</fullName>
    </recommendedName>
</protein>
<evidence type="ECO:0000259" key="10">
    <source>
        <dbReference type="Pfam" id="PF21082"/>
    </source>
</evidence>
<feature type="transmembrane region" description="Helical" evidence="7">
    <location>
        <begin position="301"/>
        <end position="318"/>
    </location>
</feature>
<evidence type="ECO:0000256" key="8">
    <source>
        <dbReference type="SAM" id="SignalP"/>
    </source>
</evidence>
<dbReference type="PATRIC" id="fig|857265.3.peg.3911"/>
<keyword evidence="3" id="KW-1003">Cell membrane</keyword>
<name>A0A0N0XG93_9NEIS</name>
<keyword evidence="7" id="KW-0406">Ion transport</keyword>
<dbReference type="InterPro" id="IPR006685">
    <property type="entry name" value="MscS_channel_2nd"/>
</dbReference>
<dbReference type="GO" id="GO:0008381">
    <property type="term" value="F:mechanosensitive monoatomic ion channel activity"/>
    <property type="evidence" value="ECO:0007669"/>
    <property type="project" value="InterPro"/>
</dbReference>
<evidence type="ECO:0000256" key="3">
    <source>
        <dbReference type="ARBA" id="ARBA00022475"/>
    </source>
</evidence>
<dbReference type="Gene3D" id="3.30.70.100">
    <property type="match status" value="1"/>
</dbReference>
<sequence>MCKYLLCLWLACVTLPCATAAPSALTAPAPAAATLQFANRDIVTFRASLGGVTPQLRVSRTEASLDALSERALSAPLTRLQLSMNGAPVTVFQLGDRLLFWLVPDDRDPASAQSYPQLVERTDANLRAALVAKADGLHWPNLIHGAITSAIATALLIVASWLLGRLRRKLLAVLARVRDAHTAVAGFDWIEMLQQWAVRLIQTLAVLAWLALAWAWLLYVLEQFTFTQPLGDRMGALLAGLASRFAQAFIDAIPGVMTVVVILLITRAVNALVIRIFASIQQGQMEIPGLHPETAGATRRMVSVLVWALGLTFAYPYIPGSQSDVFKGLSVLFGFMITLGSAGVVNQLMSGMVLVYSRALRRGDLVAIGDTTGVVTELSTLSVKLLTRRMEEITIPNAVVVGNTIYNYTRQAGPAGSLVSTTVTIGYDTPWRQVHAMLIGAALRTPGLAQTPTPYVLQRALSDFYVEYQLFAHMPNPLERASVLSVLHGEIQDEFNTHGVQIMSPHFEEQPERNVLVPRAAWYTAPAVPPAGPQPASPKAP</sequence>
<keyword evidence="7" id="KW-0407">Ion channel</keyword>
<gene>
    <name evidence="11" type="ORF">WG78_19080</name>
</gene>
<evidence type="ECO:0000256" key="4">
    <source>
        <dbReference type="ARBA" id="ARBA00022692"/>
    </source>
</evidence>
<organism evidence="11 12">
    <name type="scientific">Amantichitinum ursilacus</name>
    <dbReference type="NCBI Taxonomy" id="857265"/>
    <lineage>
        <taxon>Bacteria</taxon>
        <taxon>Pseudomonadati</taxon>
        <taxon>Pseudomonadota</taxon>
        <taxon>Betaproteobacteria</taxon>
        <taxon>Neisseriales</taxon>
        <taxon>Chitinibacteraceae</taxon>
        <taxon>Amantichitinum</taxon>
    </lineage>
</organism>
<feature type="signal peptide" evidence="8">
    <location>
        <begin position="1"/>
        <end position="20"/>
    </location>
</feature>
<comment type="similarity">
    <text evidence="2 7">Belongs to the MscS (TC 1.A.23) family.</text>
</comment>
<dbReference type="GO" id="GO:0005886">
    <property type="term" value="C:plasma membrane"/>
    <property type="evidence" value="ECO:0007669"/>
    <property type="project" value="UniProtKB-SubCell"/>
</dbReference>
<feature type="domain" description="Mechanosensitive ion channel MscS" evidence="9">
    <location>
        <begin position="344"/>
        <end position="410"/>
    </location>
</feature>
<feature type="transmembrane region" description="Helical" evidence="7">
    <location>
        <begin position="200"/>
        <end position="221"/>
    </location>
</feature>
<proteinExistence type="inferred from homology"/>
<comment type="caution">
    <text evidence="7">Lacks conserved residue(s) required for the propagation of feature annotation.</text>
</comment>
<evidence type="ECO:0000256" key="1">
    <source>
        <dbReference type="ARBA" id="ARBA00004651"/>
    </source>
</evidence>
<feature type="chain" id="PRO_5005862971" description="Small-conductance mechanosensitive channel" evidence="8">
    <location>
        <begin position="21"/>
        <end position="541"/>
    </location>
</feature>
<evidence type="ECO:0000256" key="7">
    <source>
        <dbReference type="RuleBase" id="RU369025"/>
    </source>
</evidence>
<dbReference type="EMBL" id="LAQT01000034">
    <property type="protein sequence ID" value="KPC49880.1"/>
    <property type="molecule type" value="Genomic_DNA"/>
</dbReference>
<dbReference type="AlphaFoldDB" id="A0A0N0XG93"/>
<reference evidence="11 12" key="1">
    <citation type="submission" date="2015-07" db="EMBL/GenBank/DDBJ databases">
        <title>Draft genome sequence of the Amantichitinum ursilacus IGB-41, a new chitin-degrading bacterium.</title>
        <authorList>
            <person name="Kirstahler P."/>
            <person name="Guenther M."/>
            <person name="Grumaz C."/>
            <person name="Rupp S."/>
            <person name="Zibek S."/>
            <person name="Sohn K."/>
        </authorList>
    </citation>
    <scope>NUCLEOTIDE SEQUENCE [LARGE SCALE GENOMIC DNA]</scope>
    <source>
        <strain evidence="11 12">IGB-41</strain>
    </source>
</reference>
<dbReference type="InterPro" id="IPR010920">
    <property type="entry name" value="LSM_dom_sf"/>
</dbReference>
<dbReference type="InterPro" id="IPR045275">
    <property type="entry name" value="MscS_archaea/bacteria_type"/>
</dbReference>
<evidence type="ECO:0000259" key="9">
    <source>
        <dbReference type="Pfam" id="PF00924"/>
    </source>
</evidence>
<dbReference type="STRING" id="857265.WG78_19080"/>
<keyword evidence="12" id="KW-1185">Reference proteome</keyword>